<dbReference type="EMBL" id="KV417567">
    <property type="protein sequence ID" value="KZP18981.1"/>
    <property type="molecule type" value="Genomic_DNA"/>
</dbReference>
<dbReference type="SUPFAM" id="SSF64268">
    <property type="entry name" value="PX domain"/>
    <property type="match status" value="1"/>
</dbReference>
<evidence type="ECO:0000313" key="2">
    <source>
        <dbReference type="Proteomes" id="UP000076532"/>
    </source>
</evidence>
<dbReference type="Proteomes" id="UP000076532">
    <property type="component" value="Unassembled WGS sequence"/>
</dbReference>
<name>A0A166HLA4_9AGAM</name>
<dbReference type="AlphaFoldDB" id="A0A166HLA4"/>
<sequence>LGDNSGESLAFARGVRISGWTSVGDKLGGAYIGTSYLMSLNSRNLMQCPCDILYNCVIIKTKEGTTIHAHKRYSAFDALRSSLERYLLHHQRASILPLPPKSPLARFRPPFSRKEDEDCNFGLRASCILKSVDASQ</sequence>
<evidence type="ECO:0008006" key="3">
    <source>
        <dbReference type="Google" id="ProtNLM"/>
    </source>
</evidence>
<gene>
    <name evidence="1" type="ORF">FIBSPDRAFT_1025824</name>
</gene>
<keyword evidence="2" id="KW-1185">Reference proteome</keyword>
<dbReference type="InterPro" id="IPR036871">
    <property type="entry name" value="PX_dom_sf"/>
</dbReference>
<protein>
    <recommendedName>
        <fullName evidence="3">PX domain-containing protein</fullName>
    </recommendedName>
</protein>
<evidence type="ECO:0000313" key="1">
    <source>
        <dbReference type="EMBL" id="KZP18981.1"/>
    </source>
</evidence>
<dbReference type="OrthoDB" id="10254720at2759"/>
<feature type="non-terminal residue" evidence="1">
    <location>
        <position position="1"/>
    </location>
</feature>
<proteinExistence type="predicted"/>
<dbReference type="Gene3D" id="3.30.1520.10">
    <property type="entry name" value="Phox-like domain"/>
    <property type="match status" value="1"/>
</dbReference>
<accession>A0A166HLA4</accession>
<reference evidence="1 2" key="1">
    <citation type="journal article" date="2016" name="Mol. Biol. Evol.">
        <title>Comparative Genomics of Early-Diverging Mushroom-Forming Fungi Provides Insights into the Origins of Lignocellulose Decay Capabilities.</title>
        <authorList>
            <person name="Nagy L.G."/>
            <person name="Riley R."/>
            <person name="Tritt A."/>
            <person name="Adam C."/>
            <person name="Daum C."/>
            <person name="Floudas D."/>
            <person name="Sun H."/>
            <person name="Yadav J.S."/>
            <person name="Pangilinan J."/>
            <person name="Larsson K.H."/>
            <person name="Matsuura K."/>
            <person name="Barry K."/>
            <person name="Labutti K."/>
            <person name="Kuo R."/>
            <person name="Ohm R.A."/>
            <person name="Bhattacharya S.S."/>
            <person name="Shirouzu T."/>
            <person name="Yoshinaga Y."/>
            <person name="Martin F.M."/>
            <person name="Grigoriev I.V."/>
            <person name="Hibbett D.S."/>
        </authorList>
    </citation>
    <scope>NUCLEOTIDE SEQUENCE [LARGE SCALE GENOMIC DNA]</scope>
    <source>
        <strain evidence="1 2">CBS 109695</strain>
    </source>
</reference>
<dbReference type="GO" id="GO:0035091">
    <property type="term" value="F:phosphatidylinositol binding"/>
    <property type="evidence" value="ECO:0007669"/>
    <property type="project" value="InterPro"/>
</dbReference>
<dbReference type="STRING" id="436010.A0A166HLA4"/>
<organism evidence="1 2">
    <name type="scientific">Athelia psychrophila</name>
    <dbReference type="NCBI Taxonomy" id="1759441"/>
    <lineage>
        <taxon>Eukaryota</taxon>
        <taxon>Fungi</taxon>
        <taxon>Dikarya</taxon>
        <taxon>Basidiomycota</taxon>
        <taxon>Agaricomycotina</taxon>
        <taxon>Agaricomycetes</taxon>
        <taxon>Agaricomycetidae</taxon>
        <taxon>Atheliales</taxon>
        <taxon>Atheliaceae</taxon>
        <taxon>Athelia</taxon>
    </lineage>
</organism>